<dbReference type="Proteomes" id="UP001595191">
    <property type="component" value="Unassembled WGS sequence"/>
</dbReference>
<evidence type="ECO:0000313" key="1">
    <source>
        <dbReference type="EMBL" id="MFH6602277.1"/>
    </source>
</evidence>
<accession>A0ACC7LL19</accession>
<reference evidence="1" key="1">
    <citation type="submission" date="2024-09" db="EMBL/GenBank/DDBJ databases">
        <authorList>
            <person name="Liu J."/>
        </authorList>
    </citation>
    <scope>NUCLEOTIDE SEQUENCE</scope>
    <source>
        <strain evidence="1">NBU2967</strain>
    </source>
</reference>
<organism evidence="1 2">
    <name type="scientific">Meishania litoralis</name>
    <dbReference type="NCBI Taxonomy" id="3434685"/>
    <lineage>
        <taxon>Bacteria</taxon>
        <taxon>Pseudomonadati</taxon>
        <taxon>Bacteroidota</taxon>
        <taxon>Flavobacteriia</taxon>
        <taxon>Flavobacteriales</taxon>
        <taxon>Flavobacteriaceae</taxon>
        <taxon>Meishania</taxon>
    </lineage>
</organism>
<gene>
    <name evidence="1" type="ORF">ACEZ3G_02220</name>
</gene>
<sequence length="2036" mass="232344">MKYIFFILTMVFFSQMTDAQHSDPYKTLWNQVEKLESEALTKSVLKTVESISAKAKKEQNSAQIVKALLYSSKYVMILEEDSQLRIVNDFKSEIEKAEFPTKSVLESYLANLYWQFFQNNRYKFYNRTKTDSKIDPVDFRTWDLTTLFHEIGTHFEKSLENEEALKKIPVSEFDVILTKQKGSETYRPTLFDLLAHTALEFYKTGENNITRPADKFQIDDPEMLCEARSFLQLKIDTTDETSMQAKALQLYQKLIDFHLTDKEPYTLAEVDIERLLFTYQNAVFENKDQQYSEVLRNMAEAGKNSPAASLYNYEIAALYRQLGQTYNLKGNTEHRWKLSEALEICESVIKERSDSRGAEKCKALKSQILAQSLQMTNEAHIPVNQVSRILVNYKNHDELQLSARKISQNQLKQLDGLYKHPEKLSFLKKLAVVKAWDVTLKNEKDYQNHGTEIILPSLPNDQYVILAEPKGNKNGTFAFSPIQVTDFALVETQTLTHNNFQVIDRNHGTPISAANVKFEYQVGYDGARKSRTLVTDNMGMVTISLTKEYWNNVNVLIEHENETAYFKDYYANESYDPDMPSADYTAFLFTDRSIYRPGQPLYFKGIAIVRRGTASTVLENQEVNVVLRDVNYQEIASQKFVTNEYGSFSGEFILPSGGLTGNFILEANSDKIGLSGSTGFSVEEYKRPKFETSFEPITETYKVNDSITVNGIATAYAGSNITNAKVVYRVKRVVYFPIWYHWRRPYHENNPQEIAHGETKTDASGKYEIDFKAIPDNTNQKDLPTFSYEITADVTDINGETHTATTVVRVGYHALTANIQIEGFLNKDEDNIDLSIATGNLNGQFVPAKGNIKMYKLVAPEHVLRPRPWAAPDCSGFSKEEFKKMYPHDAHGDEHDFRNWKKGKLVWQSDFDTGKSTTLKLNDLKKEQSGKYIIELETNDRFGQEVKAIAHTTLFGLDDKKPADNQLFQIKTDKNEYAIGNKARITLSSNIQNLDVTVLIEKERKIIDTKVIHLNGDSKSFTVPVTKDDLGGFAINYSFSAFNSYLSGSQVVAVPYPQEALEIETLTFRDKLRPGTGETWSFKIKGPKGEKVAAELLAGMYDASLDAFRSHYWGFSPLYRPIYYSSIYSNARQSFGNRSFRVYNDSKNHYSYDPQYFDTFNWFGFYFGHGNGRDAMMMRSMKNNDVAPAPEVMMMEDMEMEESVVGNALEGTVSGVSKSELSPQDSLQRPDTERDEVQGGNKNSNEVKIRKNLQETAFFFPQLQTDREGNVSFSFTVPEALTRWNLQLLAHTKGLQSVYATKRTVTQKELMVIPNAPRFLREGDEIVISTKVANLSDKNLSGTARLELVDAVTGKDISKELLIASHSGGDAVGRGGQAEAGKSFTMDSLNNTQVSWRLKIPEGIQAVQYKVIAKAGDFSDGEQNLLPVLTNRTLVTESLPMWVRSDQTKTFILDKLKNVSSESLKHHKLTLEITSNPAWYAVQALPYLMEYPHDCNEQIFSRYYANTLAGHIANSNPRIQEVFDQWRNSDALPSDLEKNEELKSLLIQETPWLRDAQSETEQKKRIGLLFNLNKMRLEGQNALSKLKNNQKTTGAWAWFNGGPDNRFITQHIITGLGHLKKLAVTSNGAEMQSVIKKAISYLDNEFVNEYEQMKQYASNIDDDHLSRTQIHYLYMRSFFKDIPSSKKVKEITTYYKGQAQKYWMDKALYSKGMLALVFHRMDDSNTSGKILRSLRENSITSEELGTYWKANTASWHWYQAPIETQALMIEAFGEIENDTKTVDNLKIWLLKNKQTNQWKTTKATTEAIYALLLQDSDWLSVTDAVEFLVGCNKIETSKLENTKIEAGTGYFKTSWNSAEITPEMAEIQLSKKGEGIAWGALYWQYFENLDKISSAETPLKLKKKLFLKKNTDTGEEISEITDKTDLKVGDLVRVRIELRSDREMEFVHMKDMRASGMEPINVFSQYKWQDALGYYESTKDASTNFFFDYLPKGVFVFEYDLRVNNAGEFSNGITTIQSMYAPEFSSHSEGVRVNVN</sequence>
<protein>
    <submittedName>
        <fullName evidence="1">Alpha-2-macroglobulin</fullName>
    </submittedName>
</protein>
<proteinExistence type="predicted"/>
<dbReference type="EMBL" id="JBHFPV010000001">
    <property type="protein sequence ID" value="MFH6602277.1"/>
    <property type="molecule type" value="Genomic_DNA"/>
</dbReference>
<keyword evidence="2" id="KW-1185">Reference proteome</keyword>
<name>A0ACC7LL19_9FLAO</name>
<evidence type="ECO:0000313" key="2">
    <source>
        <dbReference type="Proteomes" id="UP001595191"/>
    </source>
</evidence>
<comment type="caution">
    <text evidence="1">The sequence shown here is derived from an EMBL/GenBank/DDBJ whole genome shotgun (WGS) entry which is preliminary data.</text>
</comment>